<dbReference type="InterPro" id="IPR045257">
    <property type="entry name" value="E2/Pdx1"/>
</dbReference>
<dbReference type="EMBL" id="JWZX01002573">
    <property type="protein sequence ID" value="KOO28399.1"/>
    <property type="molecule type" value="Genomic_DNA"/>
</dbReference>
<dbReference type="Gene3D" id="4.10.320.10">
    <property type="entry name" value="E3-binding domain"/>
    <property type="match status" value="2"/>
</dbReference>
<dbReference type="FunFam" id="2.40.50.100:FF:000010">
    <property type="entry name" value="Acetyltransferase component of pyruvate dehydrogenase complex"/>
    <property type="match status" value="1"/>
</dbReference>
<feature type="domain" description="Lipoyl-binding" evidence="4">
    <location>
        <begin position="1"/>
        <end position="75"/>
    </location>
</feature>
<dbReference type="AlphaFoldDB" id="A0A0M0JP79"/>
<comment type="cofactor">
    <cofactor evidence="3">
        <name>(R)-lipoate</name>
        <dbReference type="ChEBI" id="CHEBI:83088"/>
    </cofactor>
</comment>
<evidence type="ECO:0000259" key="5">
    <source>
        <dbReference type="PROSITE" id="PS51826"/>
    </source>
</evidence>
<dbReference type="GO" id="GO:0006086">
    <property type="term" value="P:pyruvate decarboxylation to acetyl-CoA"/>
    <property type="evidence" value="ECO:0007669"/>
    <property type="project" value="InterPro"/>
</dbReference>
<dbReference type="Gene3D" id="3.30.559.10">
    <property type="entry name" value="Chloramphenicol acetyltransferase-like domain"/>
    <property type="match status" value="1"/>
</dbReference>
<proteinExistence type="inferred from homology"/>
<evidence type="ECO:0000313" key="7">
    <source>
        <dbReference type="Proteomes" id="UP000037460"/>
    </source>
</evidence>
<dbReference type="InterPro" id="IPR011053">
    <property type="entry name" value="Single_hybrid_motif"/>
</dbReference>
<comment type="caution">
    <text evidence="6">The sequence shown here is derived from an EMBL/GenBank/DDBJ whole genome shotgun (WGS) entry which is preliminary data.</text>
</comment>
<dbReference type="CDD" id="cd06849">
    <property type="entry name" value="lipoyl_domain"/>
    <property type="match status" value="1"/>
</dbReference>
<evidence type="ECO:0000259" key="4">
    <source>
        <dbReference type="PROSITE" id="PS50968"/>
    </source>
</evidence>
<keyword evidence="3" id="KW-0012">Acyltransferase</keyword>
<dbReference type="PROSITE" id="PS50968">
    <property type="entry name" value="BIOTINYL_LIPOYL"/>
    <property type="match status" value="1"/>
</dbReference>
<dbReference type="SUPFAM" id="SSF51230">
    <property type="entry name" value="Single hybrid motif"/>
    <property type="match status" value="1"/>
</dbReference>
<comment type="similarity">
    <text evidence="1 3">Belongs to the 2-oxoacid dehydrogenase family.</text>
</comment>
<dbReference type="GO" id="GO:0004742">
    <property type="term" value="F:dihydrolipoyllysine-residue acetyltransferase activity"/>
    <property type="evidence" value="ECO:0007669"/>
    <property type="project" value="TreeGrafter"/>
</dbReference>
<organism evidence="6 7">
    <name type="scientific">Chrysochromulina tobinii</name>
    <dbReference type="NCBI Taxonomy" id="1460289"/>
    <lineage>
        <taxon>Eukaryota</taxon>
        <taxon>Haptista</taxon>
        <taxon>Haptophyta</taxon>
        <taxon>Prymnesiophyceae</taxon>
        <taxon>Prymnesiales</taxon>
        <taxon>Chrysochromulinaceae</taxon>
        <taxon>Chrysochromulina</taxon>
    </lineage>
</organism>
<evidence type="ECO:0000313" key="6">
    <source>
        <dbReference type="EMBL" id="KOO28399.1"/>
    </source>
</evidence>
<gene>
    <name evidence="6" type="ORF">Ctob_004396</name>
</gene>
<name>A0A0M0JP79_9EUKA</name>
<dbReference type="Gene3D" id="2.40.50.100">
    <property type="match status" value="1"/>
</dbReference>
<dbReference type="GO" id="GO:0045254">
    <property type="term" value="C:pyruvate dehydrogenase complex"/>
    <property type="evidence" value="ECO:0007669"/>
    <property type="project" value="InterPro"/>
</dbReference>
<dbReference type="InterPro" id="IPR023213">
    <property type="entry name" value="CAT-like_dom_sf"/>
</dbReference>
<protein>
    <recommendedName>
        <fullName evidence="3">Dihydrolipoamide acetyltransferase component of pyruvate dehydrogenase complex</fullName>
        <ecNumber evidence="3">2.3.1.-</ecNumber>
    </recommendedName>
</protein>
<accession>A0A0M0JP79</accession>
<feature type="domain" description="Peripheral subunit-binding (PSBD)" evidence="5">
    <location>
        <begin position="178"/>
        <end position="215"/>
    </location>
</feature>
<dbReference type="OrthoDB" id="537444at2759"/>
<dbReference type="PANTHER" id="PTHR23151">
    <property type="entry name" value="DIHYDROLIPOAMIDE ACETYL/SUCCINYL-TRANSFERASE-RELATED"/>
    <property type="match status" value="1"/>
</dbReference>
<dbReference type="Proteomes" id="UP000037460">
    <property type="component" value="Unassembled WGS sequence"/>
</dbReference>
<dbReference type="Pfam" id="PF00364">
    <property type="entry name" value="Biotin_lipoyl"/>
    <property type="match status" value="1"/>
</dbReference>
<reference evidence="7" key="1">
    <citation type="journal article" date="2015" name="PLoS Genet.">
        <title>Genome Sequence and Transcriptome Analyses of Chrysochromulina tobin: Metabolic Tools for Enhanced Algal Fitness in the Prominent Order Prymnesiales (Haptophyceae).</title>
        <authorList>
            <person name="Hovde B.T."/>
            <person name="Deodato C.R."/>
            <person name="Hunsperger H.M."/>
            <person name="Ryken S.A."/>
            <person name="Yost W."/>
            <person name="Jha R.K."/>
            <person name="Patterson J."/>
            <person name="Monnat R.J. Jr."/>
            <person name="Barlow S.B."/>
            <person name="Starkenburg S.R."/>
            <person name="Cattolico R.A."/>
        </authorList>
    </citation>
    <scope>NUCLEOTIDE SEQUENCE</scope>
    <source>
        <strain evidence="7">CCMP291</strain>
    </source>
</reference>
<feature type="domain" description="Peripheral subunit-binding (PSBD)" evidence="5">
    <location>
        <begin position="123"/>
        <end position="160"/>
    </location>
</feature>
<evidence type="ECO:0000256" key="3">
    <source>
        <dbReference type="RuleBase" id="RU003423"/>
    </source>
</evidence>
<dbReference type="Pfam" id="PF00198">
    <property type="entry name" value="2-oxoacid_dh"/>
    <property type="match status" value="1"/>
</dbReference>
<dbReference type="InterPro" id="IPR036625">
    <property type="entry name" value="E3-bd_dom_sf"/>
</dbReference>
<dbReference type="InterPro" id="IPR001078">
    <property type="entry name" value="2-oxoacid_DH_actylTfrase"/>
</dbReference>
<dbReference type="SUPFAM" id="SSF47005">
    <property type="entry name" value="Peripheral subunit-binding domain of 2-oxo acid dehydrogenase complex"/>
    <property type="match status" value="2"/>
</dbReference>
<keyword evidence="3 6" id="KW-0808">Transferase</keyword>
<dbReference type="InterPro" id="IPR004167">
    <property type="entry name" value="PSBD"/>
</dbReference>
<keyword evidence="7" id="KW-1185">Reference proteome</keyword>
<evidence type="ECO:0000256" key="2">
    <source>
        <dbReference type="ARBA" id="ARBA00022823"/>
    </source>
</evidence>
<keyword evidence="2 3" id="KW-0450">Lipoyl</keyword>
<evidence type="ECO:0000256" key="1">
    <source>
        <dbReference type="ARBA" id="ARBA00007317"/>
    </source>
</evidence>
<sequence length="482" mass="49016">MMPALSSTMTEGKISQWLINVGDKVNIGDMVLVVESDKADMDVESYEEGYLAKILVPEGSSAAVGAPVALIAKTKDEIAKVAAAGVGGGSAPAMAAAPAAAAPSTSAPVAMASAAAPTTGRVVASPFAKKLAEEKGIDLTRVTGTGPEGRISAEDVEAAVKNGGASAPAAAFVSKLLMATPAAKKLAKSKNIDLATVKGTGNFGRIMPDDVLLAAGEQPVPKKVPGMAVAAAPAAAAAAPAKAAPAGDKKADKAPAAAPVGTVAMNGMQKAVVKNMAWANDVPTYQVSRQIATDELDKLYGMVKAKGVTMSALLAKACAMALAKHPIMNAGYVPDGIKYNANINVAMAVAMPDGGLITPVLQKADQTDLATLSKQWKDLVPRALEGKLKPDEYSTGTFTISNLGMFGVSSFVSILPPGQGAILAVAASTPTAVLDKDGKMGMKKMMTVTLTCDHRHIYGADAAKFLVDLAAIIETDSMSLLF</sequence>
<dbReference type="Pfam" id="PF02817">
    <property type="entry name" value="E3_binding"/>
    <property type="match status" value="2"/>
</dbReference>
<dbReference type="EC" id="2.3.1.-" evidence="3"/>
<dbReference type="InterPro" id="IPR000089">
    <property type="entry name" value="Biotin_lipoyl"/>
</dbReference>
<dbReference type="PROSITE" id="PS51826">
    <property type="entry name" value="PSBD"/>
    <property type="match status" value="2"/>
</dbReference>
<dbReference type="PANTHER" id="PTHR23151:SF75">
    <property type="entry name" value="DIHYDROLIPOYLLYSINE-RESIDUE ACETYLTRANSFERASE COMPONENT 5 OF PYRUVATE DEHYDROGENASE COMPLEX, CHLOROPLASTIC"/>
    <property type="match status" value="1"/>
</dbReference>
<dbReference type="SUPFAM" id="SSF52777">
    <property type="entry name" value="CoA-dependent acyltransferases"/>
    <property type="match status" value="1"/>
</dbReference>